<keyword evidence="8" id="KW-1185">Reference proteome</keyword>
<keyword evidence="4" id="KW-0804">Transcription</keyword>
<dbReference type="PRINTS" id="PR00038">
    <property type="entry name" value="HTHLUXR"/>
</dbReference>
<dbReference type="InterPro" id="IPR000792">
    <property type="entry name" value="Tscrpt_reg_LuxR_C"/>
</dbReference>
<dbReference type="STRING" id="1150368.SAMN02927921_01393"/>
<proteinExistence type="inferred from homology"/>
<keyword evidence="2" id="KW-0805">Transcription regulation</keyword>
<dbReference type="SUPFAM" id="SSF88659">
    <property type="entry name" value="Sigma3 and sigma4 domains of RNA polymerase sigma factors"/>
    <property type="match status" value="1"/>
</dbReference>
<dbReference type="SUPFAM" id="SSF88946">
    <property type="entry name" value="Sigma2 domain of RNA polymerase sigma factors"/>
    <property type="match status" value="1"/>
</dbReference>
<protein>
    <submittedName>
        <fullName evidence="7">RNA polymerase sigma-70 factor, ECF subfamily</fullName>
    </submittedName>
</protein>
<keyword evidence="3" id="KW-0731">Sigma factor</keyword>
<dbReference type="InterPro" id="IPR036388">
    <property type="entry name" value="WH-like_DNA-bd_sf"/>
</dbReference>
<accession>A0A1K1NRA8</accession>
<dbReference type="Gene3D" id="1.10.1740.10">
    <property type="match status" value="1"/>
</dbReference>
<evidence type="ECO:0000256" key="2">
    <source>
        <dbReference type="ARBA" id="ARBA00023015"/>
    </source>
</evidence>
<dbReference type="AlphaFoldDB" id="A0A1K1NRA8"/>
<dbReference type="Pfam" id="PF08281">
    <property type="entry name" value="Sigma70_r4_2"/>
    <property type="match status" value="1"/>
</dbReference>
<feature type="domain" description="RNA polymerase sigma-70 region 2" evidence="5">
    <location>
        <begin position="44"/>
        <end position="107"/>
    </location>
</feature>
<evidence type="ECO:0000256" key="3">
    <source>
        <dbReference type="ARBA" id="ARBA00023082"/>
    </source>
</evidence>
<dbReference type="InterPro" id="IPR039425">
    <property type="entry name" value="RNA_pol_sigma-70-like"/>
</dbReference>
<dbReference type="InterPro" id="IPR013325">
    <property type="entry name" value="RNA_pol_sigma_r2"/>
</dbReference>
<evidence type="ECO:0000313" key="7">
    <source>
        <dbReference type="EMBL" id="SFW37855.1"/>
    </source>
</evidence>
<dbReference type="OrthoDB" id="759001at2"/>
<sequence length="213" mass="25194">MVSLQIIMNHQKRKEVSNFGPPKVDIKLVRAVKEGDVEAFEKLFNILHDRVYYFVFSYAKSTYVADEIVQEVFIRIWQKRADIKPLTFTTLLFTIAKNLTFNHLRDAFRRESAKQELWDNINAQYEQIEHKMRLEEYQQIIDKAVDTLSEKKKLIYHLSKEVGKTNSEIAEILGISPKTVKNHLWKTMDVIKSHLRPHIENFLSLVIYLLLFV</sequence>
<dbReference type="Gene3D" id="1.10.10.10">
    <property type="entry name" value="Winged helix-like DNA-binding domain superfamily/Winged helix DNA-binding domain"/>
    <property type="match status" value="1"/>
</dbReference>
<dbReference type="GO" id="GO:0006352">
    <property type="term" value="P:DNA-templated transcription initiation"/>
    <property type="evidence" value="ECO:0007669"/>
    <property type="project" value="InterPro"/>
</dbReference>
<dbReference type="GO" id="GO:0016987">
    <property type="term" value="F:sigma factor activity"/>
    <property type="evidence" value="ECO:0007669"/>
    <property type="project" value="UniProtKB-KW"/>
</dbReference>
<dbReference type="NCBIfam" id="TIGR02985">
    <property type="entry name" value="Sig70_bacteroi1"/>
    <property type="match status" value="1"/>
</dbReference>
<evidence type="ECO:0000256" key="1">
    <source>
        <dbReference type="ARBA" id="ARBA00010641"/>
    </source>
</evidence>
<dbReference type="GO" id="GO:0003677">
    <property type="term" value="F:DNA binding"/>
    <property type="evidence" value="ECO:0007669"/>
    <property type="project" value="InterPro"/>
</dbReference>
<dbReference type="PANTHER" id="PTHR43133">
    <property type="entry name" value="RNA POLYMERASE ECF-TYPE SIGMA FACTO"/>
    <property type="match status" value="1"/>
</dbReference>
<organism evidence="7 8">
    <name type="scientific">Sinomicrobium oceani</name>
    <dbReference type="NCBI Taxonomy" id="1150368"/>
    <lineage>
        <taxon>Bacteria</taxon>
        <taxon>Pseudomonadati</taxon>
        <taxon>Bacteroidota</taxon>
        <taxon>Flavobacteriia</taxon>
        <taxon>Flavobacteriales</taxon>
        <taxon>Flavobacteriaceae</taxon>
        <taxon>Sinomicrobium</taxon>
    </lineage>
</organism>
<dbReference type="Pfam" id="PF04542">
    <property type="entry name" value="Sigma70_r2"/>
    <property type="match status" value="1"/>
</dbReference>
<dbReference type="InterPro" id="IPR013324">
    <property type="entry name" value="RNA_pol_sigma_r3/r4-like"/>
</dbReference>
<dbReference type="Proteomes" id="UP000182248">
    <property type="component" value="Unassembled WGS sequence"/>
</dbReference>
<feature type="domain" description="RNA polymerase sigma factor 70 region 4 type 2" evidence="6">
    <location>
        <begin position="139"/>
        <end position="184"/>
    </location>
</feature>
<dbReference type="NCBIfam" id="TIGR02937">
    <property type="entry name" value="sigma70-ECF"/>
    <property type="match status" value="1"/>
</dbReference>
<name>A0A1K1NRA8_9FLAO</name>
<comment type="similarity">
    <text evidence="1">Belongs to the sigma-70 factor family. ECF subfamily.</text>
</comment>
<dbReference type="PANTHER" id="PTHR43133:SF46">
    <property type="entry name" value="RNA POLYMERASE SIGMA-70 FACTOR ECF SUBFAMILY"/>
    <property type="match status" value="1"/>
</dbReference>
<evidence type="ECO:0000313" key="8">
    <source>
        <dbReference type="Proteomes" id="UP000182248"/>
    </source>
</evidence>
<dbReference type="InterPro" id="IPR014327">
    <property type="entry name" value="RNA_pol_sigma70_bacteroid"/>
</dbReference>
<dbReference type="InterPro" id="IPR014284">
    <property type="entry name" value="RNA_pol_sigma-70_dom"/>
</dbReference>
<gene>
    <name evidence="7" type="ORF">SAMN02927921_01393</name>
</gene>
<evidence type="ECO:0000259" key="5">
    <source>
        <dbReference type="Pfam" id="PF04542"/>
    </source>
</evidence>
<dbReference type="EMBL" id="FPJE01000006">
    <property type="protein sequence ID" value="SFW37855.1"/>
    <property type="molecule type" value="Genomic_DNA"/>
</dbReference>
<evidence type="ECO:0000259" key="6">
    <source>
        <dbReference type="Pfam" id="PF08281"/>
    </source>
</evidence>
<reference evidence="7 8" key="1">
    <citation type="submission" date="2016-11" db="EMBL/GenBank/DDBJ databases">
        <authorList>
            <person name="Jaros S."/>
            <person name="Januszkiewicz K."/>
            <person name="Wedrychowicz H."/>
        </authorList>
    </citation>
    <scope>NUCLEOTIDE SEQUENCE [LARGE SCALE GENOMIC DNA]</scope>
    <source>
        <strain evidence="7 8">CGMCC 1.12145</strain>
    </source>
</reference>
<dbReference type="InterPro" id="IPR013249">
    <property type="entry name" value="RNA_pol_sigma70_r4_t2"/>
</dbReference>
<evidence type="ECO:0000256" key="4">
    <source>
        <dbReference type="ARBA" id="ARBA00023163"/>
    </source>
</evidence>
<dbReference type="InterPro" id="IPR007627">
    <property type="entry name" value="RNA_pol_sigma70_r2"/>
</dbReference>